<dbReference type="NCBIfam" id="TIGR01873">
    <property type="entry name" value="cas_CT1978"/>
    <property type="match status" value="1"/>
</dbReference>
<dbReference type="eggNOG" id="COG0847">
    <property type="taxonomic scope" value="Bacteria"/>
</dbReference>
<reference evidence="2 3" key="1">
    <citation type="submission" date="2014-03" db="EMBL/GenBank/DDBJ databases">
        <title>Genomics of Bifidobacteria.</title>
        <authorList>
            <person name="Ventura M."/>
            <person name="Milani C."/>
            <person name="Lugli G.A."/>
        </authorList>
    </citation>
    <scope>NUCLEOTIDE SEQUENCE [LARGE SCALE GENOMIC DNA]</scope>
    <source>
        <strain evidence="2 3">LMG 21811</strain>
    </source>
</reference>
<dbReference type="EMBL" id="JGZL01000004">
    <property type="protein sequence ID" value="KFI90188.1"/>
    <property type="molecule type" value="Genomic_DNA"/>
</dbReference>
<gene>
    <name evidence="2" type="ORF">BRUM_1524</name>
</gene>
<protein>
    <submittedName>
        <fullName evidence="2">CRISPR-associated protein Cas2</fullName>
    </submittedName>
</protein>
<evidence type="ECO:0000313" key="2">
    <source>
        <dbReference type="EMBL" id="KFI90188.1"/>
    </source>
</evidence>
<organism evidence="2 3">
    <name type="scientific">Bifidobacterium ruminantium</name>
    <dbReference type="NCBI Taxonomy" id="78346"/>
    <lineage>
        <taxon>Bacteria</taxon>
        <taxon>Bacillati</taxon>
        <taxon>Actinomycetota</taxon>
        <taxon>Actinomycetes</taxon>
        <taxon>Bifidobacteriales</taxon>
        <taxon>Bifidobacteriaceae</taxon>
        <taxon>Bifidobacterium</taxon>
    </lineage>
</organism>
<feature type="region of interest" description="Disordered" evidence="1">
    <location>
        <begin position="94"/>
        <end position="119"/>
    </location>
</feature>
<keyword evidence="3" id="KW-1185">Reference proteome</keyword>
<dbReference type="RefSeq" id="WP_026646756.1">
    <property type="nucleotide sequence ID" value="NZ_JGZL01000004.1"/>
</dbReference>
<sequence>MVVVVLTACPAGLRGDLTRWLLEISPGVFVGHIDARIREKLWKRIVELSKVGRAIMVYSARNEQHLAFKVHRADWTPMDYEGLELVKRPKEMKEASFSGTPRRGWSNASKYRKAKKYSK</sequence>
<dbReference type="Gene3D" id="3.30.70.240">
    <property type="match status" value="1"/>
</dbReference>
<dbReference type="STRING" id="78346.BRUM_1524"/>
<dbReference type="AlphaFoldDB" id="A0A087D3T8"/>
<evidence type="ECO:0000256" key="1">
    <source>
        <dbReference type="SAM" id="MobiDB-lite"/>
    </source>
</evidence>
<proteinExistence type="predicted"/>
<dbReference type="CDD" id="cd09755">
    <property type="entry name" value="Cas2_I-E"/>
    <property type="match status" value="1"/>
</dbReference>
<feature type="compositionally biased region" description="Basic residues" evidence="1">
    <location>
        <begin position="110"/>
        <end position="119"/>
    </location>
</feature>
<accession>A0A087D3T8</accession>
<dbReference type="Proteomes" id="UP000029078">
    <property type="component" value="Unassembled WGS sequence"/>
</dbReference>
<comment type="caution">
    <text evidence="2">The sequence shown here is derived from an EMBL/GenBank/DDBJ whole genome shotgun (WGS) entry which is preliminary data.</text>
</comment>
<dbReference type="InterPro" id="IPR010152">
    <property type="entry name" value="CRISPR-assoc_prot_Cas2_sub"/>
</dbReference>
<dbReference type="Pfam" id="PF09707">
    <property type="entry name" value="Cas_Cas2CT1978"/>
    <property type="match status" value="1"/>
</dbReference>
<evidence type="ECO:0000313" key="3">
    <source>
        <dbReference type="Proteomes" id="UP000029078"/>
    </source>
</evidence>
<name>A0A087D3T8_BIFRU</name>